<dbReference type="Gene3D" id="1.10.8.10">
    <property type="entry name" value="DNA helicase RuvA subunit, C-terminal domain"/>
    <property type="match status" value="1"/>
</dbReference>
<evidence type="ECO:0000259" key="2">
    <source>
        <dbReference type="Pfam" id="PF14242"/>
    </source>
</evidence>
<dbReference type="CDD" id="cd14360">
    <property type="entry name" value="UBA_NAC_like_bac"/>
    <property type="match status" value="1"/>
</dbReference>
<sequence length="142" mass="15632">MEINLEKIDLLRERTGCSYRKAKEALEAAGGDVVKALIILEEEGEKDFLKFGNLSAKGNKLLEKIKELIRKGNVTRLRIKHGDMVLLEIPVTVGAIGAILAPYLAAIGVIAALVTRCTIQIEKENGEKEEIVFENKSTADKE</sequence>
<dbReference type="STRING" id="447595.SAMN05660826_00665"/>
<accession>A0A1M7HIJ4</accession>
<keyword evidence="1" id="KW-1133">Transmembrane helix</keyword>
<dbReference type="InterPro" id="IPR009060">
    <property type="entry name" value="UBA-like_sf"/>
</dbReference>
<evidence type="ECO:0000313" key="4">
    <source>
        <dbReference type="Proteomes" id="UP000184375"/>
    </source>
</evidence>
<dbReference type="SUPFAM" id="SSF46934">
    <property type="entry name" value="UBA-like"/>
    <property type="match status" value="1"/>
</dbReference>
<feature type="domain" description="DUF4342" evidence="2">
    <location>
        <begin position="54"/>
        <end position="123"/>
    </location>
</feature>
<name>A0A1M7HIJ4_9FIRM</name>
<reference evidence="4" key="1">
    <citation type="submission" date="2016-11" db="EMBL/GenBank/DDBJ databases">
        <authorList>
            <person name="Varghese N."/>
            <person name="Submissions S."/>
        </authorList>
    </citation>
    <scope>NUCLEOTIDE SEQUENCE [LARGE SCALE GENOMIC DNA]</scope>
    <source>
        <strain evidence="4">DSM 18802</strain>
    </source>
</reference>
<protein>
    <recommendedName>
        <fullName evidence="2">DUF4342 domain-containing protein</fullName>
    </recommendedName>
</protein>
<dbReference type="Proteomes" id="UP000184375">
    <property type="component" value="Unassembled WGS sequence"/>
</dbReference>
<dbReference type="AlphaFoldDB" id="A0A1M7HIJ4"/>
<keyword evidence="1" id="KW-0812">Transmembrane</keyword>
<dbReference type="EMBL" id="FRCR01000003">
    <property type="protein sequence ID" value="SHM28312.1"/>
    <property type="molecule type" value="Genomic_DNA"/>
</dbReference>
<dbReference type="InterPro" id="IPR025642">
    <property type="entry name" value="DUF4342"/>
</dbReference>
<proteinExistence type="predicted"/>
<dbReference type="Pfam" id="PF14242">
    <property type="entry name" value="DUF4342"/>
    <property type="match status" value="1"/>
</dbReference>
<dbReference type="OrthoDB" id="129626at2"/>
<evidence type="ECO:0000313" key="3">
    <source>
        <dbReference type="EMBL" id="SHM28312.1"/>
    </source>
</evidence>
<dbReference type="RefSeq" id="WP_073254628.1">
    <property type="nucleotide sequence ID" value="NZ_FRCR01000003.1"/>
</dbReference>
<keyword evidence="1" id="KW-0472">Membrane</keyword>
<evidence type="ECO:0000256" key="1">
    <source>
        <dbReference type="SAM" id="Phobius"/>
    </source>
</evidence>
<feature type="transmembrane region" description="Helical" evidence="1">
    <location>
        <begin position="85"/>
        <end position="114"/>
    </location>
</feature>
<gene>
    <name evidence="3" type="ORF">SAMN05660826_00665</name>
</gene>
<organism evidence="3 4">
    <name type="scientific">Caldanaerovirga acetigignens</name>
    <dbReference type="NCBI Taxonomy" id="447595"/>
    <lineage>
        <taxon>Bacteria</taxon>
        <taxon>Bacillati</taxon>
        <taxon>Bacillota</taxon>
        <taxon>Clostridia</taxon>
        <taxon>Thermosediminibacterales</taxon>
        <taxon>Thermosediminibacteraceae</taxon>
        <taxon>Caldanaerovirga</taxon>
    </lineage>
</organism>
<keyword evidence="4" id="KW-1185">Reference proteome</keyword>